<dbReference type="KEGG" id="vg:14011990"/>
<organism evidence="1 2">
    <name type="scientific">Agrobacterium phage 7-7-1</name>
    <dbReference type="NCBI Taxonomy" id="1161931"/>
    <lineage>
        <taxon>Viruses</taxon>
        <taxon>Duplodnaviria</taxon>
        <taxon>Heunggongvirae</taxon>
        <taxon>Uroviricota</taxon>
        <taxon>Caudoviricetes</taxon>
        <taxon>Schmittlotzvirus</taxon>
        <taxon>Schmittlotzvirus sv771</taxon>
    </lineage>
</organism>
<keyword evidence="2" id="KW-1185">Reference proteome</keyword>
<accession>J7F8Y0</accession>
<evidence type="ECO:0000313" key="1">
    <source>
        <dbReference type="EMBL" id="AFH19735.1"/>
    </source>
</evidence>
<protein>
    <submittedName>
        <fullName evidence="1">Uncharacterized protein</fullName>
    </submittedName>
</protein>
<dbReference type="GeneID" id="14011990"/>
<proteinExistence type="predicted"/>
<name>J7F8Y0_9CAUD</name>
<dbReference type="Proteomes" id="UP000003754">
    <property type="component" value="Segment"/>
</dbReference>
<evidence type="ECO:0000313" key="2">
    <source>
        <dbReference type="Proteomes" id="UP000003754"/>
    </source>
</evidence>
<dbReference type="RefSeq" id="YP_007006493.1">
    <property type="nucleotide sequence ID" value="NC_019519.1"/>
</dbReference>
<reference evidence="1 2" key="1">
    <citation type="submission" date="2011-12" db="EMBL/GenBank/DDBJ databases">
        <title>The genome sequence of the flagella-specific Agrobacterium bacteriophage 7-7-1.</title>
        <authorList>
            <person name="Schmitt R."/>
            <person name="Van den Bossche A."/>
            <person name="Lavigne R."/>
            <person name="Kropinski A.M."/>
        </authorList>
    </citation>
    <scope>NUCLEOTIDE SEQUENCE [LARGE SCALE GENOMIC DNA]</scope>
</reference>
<dbReference type="EMBL" id="JQ312117">
    <property type="protein sequence ID" value="AFH19735.1"/>
    <property type="molecule type" value="Genomic_DNA"/>
</dbReference>
<gene>
    <name evidence="1" type="ORF">7-7-1_00037</name>
</gene>
<sequence length="44" mass="5159">MFKLNIAGNWYQSEIKGGDGMWLFARRPGDYKEVPLFYQETMGL</sequence>